<name>Q7MQQ2_WOLSU</name>
<proteinExistence type="predicted"/>
<keyword evidence="2" id="KW-1185">Reference proteome</keyword>
<evidence type="ECO:0008006" key="3">
    <source>
        <dbReference type="Google" id="ProtNLM"/>
    </source>
</evidence>
<accession>Q7MQQ2</accession>
<dbReference type="Proteomes" id="UP000000422">
    <property type="component" value="Chromosome"/>
</dbReference>
<evidence type="ECO:0000313" key="2">
    <source>
        <dbReference type="Proteomes" id="UP000000422"/>
    </source>
</evidence>
<sequence length="119" mass="14335">MTQEKFLKDIHLLADFARCYCEGNHANASKESLSLELSYKGENLQERLELFLCQECKELFLYAHDRLQACPHEEKPRCRQCPHPCYEREWWKRMAKMMRYSGIRLGFSKLKEKIAQKFR</sequence>
<dbReference type="eggNOG" id="ENOG5033MMY">
    <property type="taxonomic scope" value="Bacteria"/>
</dbReference>
<dbReference type="NCBIfam" id="NF007718">
    <property type="entry name" value="PRK10410.2-2"/>
    <property type="match status" value="1"/>
</dbReference>
<dbReference type="Pfam" id="PF11756">
    <property type="entry name" value="YgbA_NO"/>
    <property type="match status" value="1"/>
</dbReference>
<gene>
    <name evidence="1" type="primary">uvrA</name>
    <name evidence="1" type="ordered locus">WS2103</name>
</gene>
<dbReference type="RefSeq" id="WP_011139883.1">
    <property type="nucleotide sequence ID" value="NC_005090.1"/>
</dbReference>
<dbReference type="EMBL" id="BX571662">
    <property type="protein sequence ID" value="CAE11101.1"/>
    <property type="molecule type" value="Genomic_DNA"/>
</dbReference>
<protein>
    <recommendedName>
        <fullName evidence="3">Nitrous oxide-stimulated promoter family protein</fullName>
    </recommendedName>
</protein>
<dbReference type="AlphaFoldDB" id="Q7MQQ2"/>
<dbReference type="HOGENOM" id="CLU_138593_0_1_7"/>
<reference evidence="1 2" key="1">
    <citation type="journal article" date="2003" name="Proc. Natl. Acad. Sci. U.S.A.">
        <title>Complete genome sequence and analysis of Wolinella succinogenes.</title>
        <authorList>
            <person name="Baar C."/>
            <person name="Eppinger M."/>
            <person name="Raddatz G."/>
            <person name="Simon JM."/>
            <person name="Lanz C."/>
            <person name="Klimmek O."/>
            <person name="Nandakumar R."/>
            <person name="Gross R."/>
            <person name="Rosinus A."/>
            <person name="Keller H."/>
            <person name="Jagtap P."/>
            <person name="Linke B."/>
            <person name="Meyer F."/>
            <person name="Lederer H."/>
            <person name="Schuster S.C."/>
        </authorList>
    </citation>
    <scope>NUCLEOTIDE SEQUENCE [LARGE SCALE GENOMIC DNA]</scope>
    <source>
        <strain evidence="2">ATCC 29543 / DSM 1740 / CCUG 13145 / JCM 31913 / LMG 7466 / NCTC 11488 / FDC 602W</strain>
    </source>
</reference>
<dbReference type="InterPro" id="IPR020483">
    <property type="entry name" value="Uncharacterised_YgbA"/>
</dbReference>
<dbReference type="STRING" id="273121.WS2103"/>
<dbReference type="KEGG" id="wsu:WS2103"/>
<organism evidence="2">
    <name type="scientific">Wolinella succinogenes (strain ATCC 29543 / DSM 1740 / CCUG 13145 / JCM 31913 / LMG 7466 / NCTC 11488 / FDC 602W)</name>
    <name type="common">Vibrio succinogenes</name>
    <dbReference type="NCBI Taxonomy" id="273121"/>
    <lineage>
        <taxon>Bacteria</taxon>
        <taxon>Pseudomonadati</taxon>
        <taxon>Campylobacterota</taxon>
        <taxon>Epsilonproteobacteria</taxon>
        <taxon>Campylobacterales</taxon>
        <taxon>Helicobacteraceae</taxon>
        <taxon>Wolinella</taxon>
    </lineage>
</organism>
<evidence type="ECO:0000313" key="1">
    <source>
        <dbReference type="EMBL" id="CAE11101.1"/>
    </source>
</evidence>